<dbReference type="RefSeq" id="XP_020064976.1">
    <property type="nucleotide sequence ID" value="XM_020212020.1"/>
</dbReference>
<proteinExistence type="inferred from homology"/>
<evidence type="ECO:0000256" key="9">
    <source>
        <dbReference type="SAM" id="MobiDB-lite"/>
    </source>
</evidence>
<name>A0A1E4SK29_9ASCO</name>
<feature type="transmembrane region" description="Helical" evidence="10">
    <location>
        <begin position="494"/>
        <end position="515"/>
    </location>
</feature>
<gene>
    <name evidence="11" type="ORF">CANTADRAFT_99926</name>
</gene>
<protein>
    <submittedName>
        <fullName evidence="11">OPT-domain-containing protein</fullName>
    </submittedName>
</protein>
<evidence type="ECO:0000256" key="10">
    <source>
        <dbReference type="SAM" id="Phobius"/>
    </source>
</evidence>
<sequence length="887" mass="100425">MNSEKEAALENIKSITSAGRFDLEDHEVNLQAIASVPLGLEEVGQQLALAQKDLILKRLDLNGLVSMDDLPLTATFMIEKVEKMSIDEAILILEESLIEFENDVNIPMNEYDFYEKLVAMRPQMDEDSLGSSLDEKLKSGVKVNEVDPEVSSSSSSEDFSGSSPFQVVDWKLQTKLEAALIAYYSPYQEVRAVTDPYDDPTIPVETLRVYFLGIIWVCISAFVNQFFNDRFPGISLSSNVVQMLLYPCGKAMEYIVPKWKFKVWKYTIDLNPGPWTYKEQILCSLMSAVGGGTSYVGWNITAQKLPFFYGNTWVTMGYQILLLLCTNFMGIGFAGILRKFVVYPSRAVWQELLPTLALNRALLQPEKKENINGWTISSYKFFFIKPDNLNLAVITGSQLGLGFNPIASFDWNVILYRSPLTTPFYATINLCIGSFISFFIILGVYYSNFKWTKYLPINSNGLFTNTGDPYQVRNVVNSDSLFDKEKYEQYGPPYYTAGNLVLYGAFFAIYPFAIVHEIAMTYKPLWATIKNFGSSLKDWRKSTYEGQTDPHSIMMRKYKEVPDWVFIIVLLLSIMCAILCAELYPTNTPVWAIFFAIGINFVFLIPITTLYATTNFSFGLNVLVELIMGYALPGNGLALMFIKALGYNIDGQAQNYITDQKMGHYAKIPPRAMFRIQMFGVFIGTFINLAALNFKLNHVEDYCTPHQKQKFSCPSSRTFFSSSVIWGVIGPKKVFNGLYPMLQWCFLIGFLLAIPCIVIKLYGPKRYVKYFQPALIIGGMLNWAPYNLSYYTGGLYTSIAFMWYIKNKYAAFWNKYNYVLNSALSAGVAFSSIIIFFAVQYHAKDVNWWGNSVYYAGIDGGNGIQAHMNATVSAPEGYFGPRFGHLP</sequence>
<feature type="transmembrane region" description="Helical" evidence="10">
    <location>
        <begin position="590"/>
        <end position="611"/>
    </location>
</feature>
<evidence type="ECO:0000256" key="6">
    <source>
        <dbReference type="ARBA" id="ARBA00022927"/>
    </source>
</evidence>
<evidence type="ECO:0000256" key="8">
    <source>
        <dbReference type="ARBA" id="ARBA00023136"/>
    </source>
</evidence>
<dbReference type="AlphaFoldDB" id="A0A1E4SK29"/>
<dbReference type="NCBIfam" id="TIGR00727">
    <property type="entry name" value="ISP4_OPT"/>
    <property type="match status" value="1"/>
</dbReference>
<keyword evidence="5" id="KW-0571">Peptide transport</keyword>
<evidence type="ECO:0000256" key="7">
    <source>
        <dbReference type="ARBA" id="ARBA00022989"/>
    </source>
</evidence>
<keyword evidence="7 10" id="KW-1133">Transmembrane helix</keyword>
<feature type="transmembrane region" description="Helical" evidence="10">
    <location>
        <begin position="741"/>
        <end position="762"/>
    </location>
</feature>
<keyword evidence="12" id="KW-1185">Reference proteome</keyword>
<dbReference type="Pfam" id="PF03169">
    <property type="entry name" value="OPT"/>
    <property type="match status" value="1"/>
</dbReference>
<organism evidence="11 12">
    <name type="scientific">Suhomyces tanzawaensis NRRL Y-17324</name>
    <dbReference type="NCBI Taxonomy" id="984487"/>
    <lineage>
        <taxon>Eukaryota</taxon>
        <taxon>Fungi</taxon>
        <taxon>Dikarya</taxon>
        <taxon>Ascomycota</taxon>
        <taxon>Saccharomycotina</taxon>
        <taxon>Pichiomycetes</taxon>
        <taxon>Debaryomycetaceae</taxon>
        <taxon>Suhomyces</taxon>
    </lineage>
</organism>
<dbReference type="GeneID" id="30986156"/>
<dbReference type="GO" id="GO:0035673">
    <property type="term" value="F:oligopeptide transmembrane transporter activity"/>
    <property type="evidence" value="ECO:0007669"/>
    <property type="project" value="InterPro"/>
</dbReference>
<feature type="compositionally biased region" description="Low complexity" evidence="9">
    <location>
        <begin position="149"/>
        <end position="162"/>
    </location>
</feature>
<dbReference type="EMBL" id="KV453911">
    <property type="protein sequence ID" value="ODV79854.1"/>
    <property type="molecule type" value="Genomic_DNA"/>
</dbReference>
<dbReference type="NCBIfam" id="TIGR00728">
    <property type="entry name" value="OPT_sfam"/>
    <property type="match status" value="1"/>
</dbReference>
<accession>A0A1E4SK29</accession>
<dbReference type="InterPro" id="IPR004813">
    <property type="entry name" value="OPT"/>
</dbReference>
<keyword evidence="4 10" id="KW-0812">Transmembrane</keyword>
<comment type="subcellular location">
    <subcellularLocation>
        <location evidence="1">Membrane</location>
        <topology evidence="1">Multi-pass membrane protein</topology>
    </subcellularLocation>
</comment>
<feature type="transmembrane region" description="Helical" evidence="10">
    <location>
        <begin position="672"/>
        <end position="691"/>
    </location>
</feature>
<feature type="transmembrane region" description="Helical" evidence="10">
    <location>
        <begin position="318"/>
        <end position="337"/>
    </location>
</feature>
<dbReference type="GO" id="GO:0016020">
    <property type="term" value="C:membrane"/>
    <property type="evidence" value="ECO:0007669"/>
    <property type="project" value="UniProtKB-SubCell"/>
</dbReference>
<feature type="transmembrane region" description="Helical" evidence="10">
    <location>
        <begin position="817"/>
        <end position="839"/>
    </location>
</feature>
<feature type="transmembrane region" description="Helical" evidence="10">
    <location>
        <begin position="564"/>
        <end position="584"/>
    </location>
</feature>
<dbReference type="PANTHER" id="PTHR22601">
    <property type="entry name" value="ISP4 LIKE PROTEIN"/>
    <property type="match status" value="1"/>
</dbReference>
<evidence type="ECO:0000313" key="11">
    <source>
        <dbReference type="EMBL" id="ODV79854.1"/>
    </source>
</evidence>
<feature type="region of interest" description="Disordered" evidence="9">
    <location>
        <begin position="129"/>
        <end position="162"/>
    </location>
</feature>
<keyword evidence="8 10" id="KW-0472">Membrane</keyword>
<evidence type="ECO:0000256" key="1">
    <source>
        <dbReference type="ARBA" id="ARBA00004141"/>
    </source>
</evidence>
<evidence type="ECO:0000256" key="4">
    <source>
        <dbReference type="ARBA" id="ARBA00022692"/>
    </source>
</evidence>
<dbReference type="GO" id="GO:0015031">
    <property type="term" value="P:protein transport"/>
    <property type="evidence" value="ECO:0007669"/>
    <property type="project" value="UniProtKB-KW"/>
</dbReference>
<feature type="transmembrane region" description="Helical" evidence="10">
    <location>
        <begin position="618"/>
        <end position="642"/>
    </location>
</feature>
<keyword evidence="6" id="KW-0653">Protein transport</keyword>
<evidence type="ECO:0000256" key="5">
    <source>
        <dbReference type="ARBA" id="ARBA00022856"/>
    </source>
</evidence>
<dbReference type="InterPro" id="IPR004648">
    <property type="entry name" value="Oligpept_transpt"/>
</dbReference>
<dbReference type="OrthoDB" id="9986677at2759"/>
<evidence type="ECO:0000256" key="2">
    <source>
        <dbReference type="ARBA" id="ARBA00008807"/>
    </source>
</evidence>
<feature type="transmembrane region" description="Helical" evidence="10">
    <location>
        <begin position="424"/>
        <end position="446"/>
    </location>
</feature>
<dbReference type="Proteomes" id="UP000094285">
    <property type="component" value="Unassembled WGS sequence"/>
</dbReference>
<keyword evidence="3" id="KW-0813">Transport</keyword>
<feature type="transmembrane region" description="Helical" evidence="10">
    <location>
        <begin position="783"/>
        <end position="805"/>
    </location>
</feature>
<evidence type="ECO:0000256" key="3">
    <source>
        <dbReference type="ARBA" id="ARBA00022448"/>
    </source>
</evidence>
<evidence type="ECO:0000313" key="12">
    <source>
        <dbReference type="Proteomes" id="UP000094285"/>
    </source>
</evidence>
<reference evidence="12" key="1">
    <citation type="submission" date="2016-05" db="EMBL/GenBank/DDBJ databases">
        <title>Comparative genomics of biotechnologically important yeasts.</title>
        <authorList>
            <consortium name="DOE Joint Genome Institute"/>
            <person name="Riley R."/>
            <person name="Haridas S."/>
            <person name="Wolfe K.H."/>
            <person name="Lopes M.R."/>
            <person name="Hittinger C.T."/>
            <person name="Goker M."/>
            <person name="Salamov A."/>
            <person name="Wisecaver J."/>
            <person name="Long T.M."/>
            <person name="Aerts A.L."/>
            <person name="Barry K."/>
            <person name="Choi C."/>
            <person name="Clum A."/>
            <person name="Coughlan A.Y."/>
            <person name="Deshpande S."/>
            <person name="Douglass A.P."/>
            <person name="Hanson S.J."/>
            <person name="Klenk H.-P."/>
            <person name="Labutti K."/>
            <person name="Lapidus A."/>
            <person name="Lindquist E."/>
            <person name="Lipzen A."/>
            <person name="Meier-Kolthoff J.P."/>
            <person name="Ohm R.A."/>
            <person name="Otillar R.P."/>
            <person name="Pangilinan J."/>
            <person name="Peng Y."/>
            <person name="Rokas A."/>
            <person name="Rosa C.A."/>
            <person name="Scheuner C."/>
            <person name="Sibirny A.A."/>
            <person name="Slot J.C."/>
            <person name="Stielow J.B."/>
            <person name="Sun H."/>
            <person name="Kurtzman C.P."/>
            <person name="Blackwell M."/>
            <person name="Grigoriev I.V."/>
            <person name="Jeffries T.W."/>
        </authorList>
    </citation>
    <scope>NUCLEOTIDE SEQUENCE [LARGE SCALE GENOMIC DNA]</scope>
    <source>
        <strain evidence="12">NRRL Y-17324</strain>
    </source>
</reference>
<comment type="similarity">
    <text evidence="2">Belongs to the oligopeptide OPT transporter family.</text>
</comment>